<proteinExistence type="predicted"/>
<accession>A0A833QM59</accession>
<sequence>MGIELSTQSDRWLLNGFISFLKSSVVFVISKQTLAATSILRYKDLVKEKPSRLSPFAFLSSVPPLLKNTHLSSFAFLSSVPPLLLRRSPLAALSPSFSLLFSLSFRLQSRPTTDLICLRYQSSATKPPVLPHSRSALLFHQVSLLPLCYVFLCDFCAICLHDAPSFPFQFCSISSDAICRARQILAVMSGKSTGAYSHSKFSDKRSFLPFSFPGPLGMLKRSFSRKPSTSSSAGDKLNLALVRRLLWISKSHASEMVRKMIGTSGGDGSLAPAPFLVKIAIFAGDSALSPTGLTPSNPLFSSCSVKPAMLFASPGLLSSRLLTLPSPNFIFPKPPVNSPFLRHQHPSPAEPSAFHHASPSATGGESHVLLRDLHSFGPAKSLLSVADGAVADGAVADGAVADGAVADGAVADGAVPHQMSM</sequence>
<keyword evidence="3" id="KW-1185">Reference proteome</keyword>
<reference evidence="2" key="1">
    <citation type="submission" date="2020-01" db="EMBL/GenBank/DDBJ databases">
        <title>Genome sequence of Kobresia littledalei, the first chromosome-level genome in the family Cyperaceae.</title>
        <authorList>
            <person name="Qu G."/>
        </authorList>
    </citation>
    <scope>NUCLEOTIDE SEQUENCE</scope>
    <source>
        <strain evidence="2">C.B.Clarke</strain>
        <tissue evidence="2">Leaf</tissue>
    </source>
</reference>
<evidence type="ECO:0000313" key="2">
    <source>
        <dbReference type="EMBL" id="KAF3321169.1"/>
    </source>
</evidence>
<gene>
    <name evidence="2" type="ORF">FCM35_KLT14422</name>
</gene>
<dbReference type="AlphaFoldDB" id="A0A833QM59"/>
<evidence type="ECO:0000313" key="3">
    <source>
        <dbReference type="Proteomes" id="UP000623129"/>
    </source>
</evidence>
<name>A0A833QM59_9POAL</name>
<comment type="caution">
    <text evidence="2">The sequence shown here is derived from an EMBL/GenBank/DDBJ whole genome shotgun (WGS) entry which is preliminary data.</text>
</comment>
<protein>
    <submittedName>
        <fullName evidence="2">Uncharacterized protein</fullName>
    </submittedName>
</protein>
<organism evidence="2 3">
    <name type="scientific">Carex littledalei</name>
    <dbReference type="NCBI Taxonomy" id="544730"/>
    <lineage>
        <taxon>Eukaryota</taxon>
        <taxon>Viridiplantae</taxon>
        <taxon>Streptophyta</taxon>
        <taxon>Embryophyta</taxon>
        <taxon>Tracheophyta</taxon>
        <taxon>Spermatophyta</taxon>
        <taxon>Magnoliopsida</taxon>
        <taxon>Liliopsida</taxon>
        <taxon>Poales</taxon>
        <taxon>Cyperaceae</taxon>
        <taxon>Cyperoideae</taxon>
        <taxon>Cariceae</taxon>
        <taxon>Carex</taxon>
        <taxon>Carex subgen. Euthyceras</taxon>
    </lineage>
</organism>
<dbReference type="EMBL" id="SWLB01000027">
    <property type="protein sequence ID" value="KAF3321169.1"/>
    <property type="molecule type" value="Genomic_DNA"/>
</dbReference>
<dbReference type="Proteomes" id="UP000623129">
    <property type="component" value="Unassembled WGS sequence"/>
</dbReference>
<feature type="region of interest" description="Disordered" evidence="1">
    <location>
        <begin position="344"/>
        <end position="363"/>
    </location>
</feature>
<evidence type="ECO:0000256" key="1">
    <source>
        <dbReference type="SAM" id="MobiDB-lite"/>
    </source>
</evidence>